<dbReference type="RefSeq" id="WP_272735057.1">
    <property type="nucleotide sequence ID" value="NZ_CP116942.1"/>
</dbReference>
<dbReference type="FunFam" id="3.40.50.720:FF:000084">
    <property type="entry name" value="Short-chain dehydrogenase reductase"/>
    <property type="match status" value="1"/>
</dbReference>
<dbReference type="KEGG" id="ima:PO878_13595"/>
<gene>
    <name evidence="3" type="ORF">PO878_13595</name>
</gene>
<dbReference type="PANTHER" id="PTHR24321">
    <property type="entry name" value="DEHYDROGENASES, SHORT CHAIN"/>
    <property type="match status" value="1"/>
</dbReference>
<organism evidence="3 4">
    <name type="scientific">Iamia majanohamensis</name>
    <dbReference type="NCBI Taxonomy" id="467976"/>
    <lineage>
        <taxon>Bacteria</taxon>
        <taxon>Bacillati</taxon>
        <taxon>Actinomycetota</taxon>
        <taxon>Acidimicrobiia</taxon>
        <taxon>Acidimicrobiales</taxon>
        <taxon>Iamiaceae</taxon>
        <taxon>Iamia</taxon>
    </lineage>
</organism>
<dbReference type="Pfam" id="PF13561">
    <property type="entry name" value="adh_short_C2"/>
    <property type="match status" value="1"/>
</dbReference>
<keyword evidence="2" id="KW-0560">Oxidoreductase</keyword>
<dbReference type="PRINTS" id="PR00081">
    <property type="entry name" value="GDHRDH"/>
</dbReference>
<protein>
    <submittedName>
        <fullName evidence="3">SDR family NAD(P)-dependent oxidoreductase</fullName>
    </submittedName>
</protein>
<dbReference type="PANTHER" id="PTHR24321:SF8">
    <property type="entry name" value="ESTRADIOL 17-BETA-DEHYDROGENASE 8-RELATED"/>
    <property type="match status" value="1"/>
</dbReference>
<proteinExistence type="inferred from homology"/>
<dbReference type="AlphaFoldDB" id="A0AAE9Y3S4"/>
<dbReference type="NCBIfam" id="NF005559">
    <property type="entry name" value="PRK07231.1"/>
    <property type="match status" value="1"/>
</dbReference>
<dbReference type="InterPro" id="IPR002347">
    <property type="entry name" value="SDR_fam"/>
</dbReference>
<comment type="similarity">
    <text evidence="1">Belongs to the short-chain dehydrogenases/reductases (SDR) family.</text>
</comment>
<sequence length="259" mass="25907">MSADMEGRVALVTGGASGIGAEVCRRFAERGARVAVLDRDAEGAAAVAGEVDGLALEADVADAAAVDAAVACTVAELGGLTDLVANAGLGRAKGFCDYTDKEWALIVGVNLTGTFNCMRAALPVMREAGGGSVVNVASLTGVRPTMGEAPYSAAKAGVIALTQSGALEAAPEVRVNCVAPGMIDTPLTAMVTQNPQWRAGAEAGTPLGRIGDAREVADVVFFLASDAASYITGQTIVVDGGSILPSLQSDALLRAISAG</sequence>
<dbReference type="InterPro" id="IPR036291">
    <property type="entry name" value="NAD(P)-bd_dom_sf"/>
</dbReference>
<dbReference type="Proteomes" id="UP001216390">
    <property type="component" value="Chromosome"/>
</dbReference>
<name>A0AAE9Y3S4_9ACTN</name>
<dbReference type="SUPFAM" id="SSF51735">
    <property type="entry name" value="NAD(P)-binding Rossmann-fold domains"/>
    <property type="match status" value="1"/>
</dbReference>
<evidence type="ECO:0000313" key="3">
    <source>
        <dbReference type="EMBL" id="WCO65532.1"/>
    </source>
</evidence>
<dbReference type="PRINTS" id="PR00080">
    <property type="entry name" value="SDRFAMILY"/>
</dbReference>
<reference evidence="3" key="1">
    <citation type="submission" date="2023-01" db="EMBL/GenBank/DDBJ databases">
        <title>The diversity of Class Acidimicrobiia in South China Sea sediment environments and the proposal of Iamia marina sp. nov., a novel species of the genus Iamia.</title>
        <authorList>
            <person name="He Y."/>
            <person name="Tian X."/>
        </authorList>
    </citation>
    <scope>NUCLEOTIDE SEQUENCE</scope>
    <source>
        <strain evidence="3">DSM 19957</strain>
    </source>
</reference>
<dbReference type="EMBL" id="CP116942">
    <property type="protein sequence ID" value="WCO65532.1"/>
    <property type="molecule type" value="Genomic_DNA"/>
</dbReference>
<evidence type="ECO:0000256" key="2">
    <source>
        <dbReference type="ARBA" id="ARBA00023002"/>
    </source>
</evidence>
<dbReference type="InterPro" id="IPR020904">
    <property type="entry name" value="Sc_DH/Rdtase_CS"/>
</dbReference>
<dbReference type="PROSITE" id="PS00061">
    <property type="entry name" value="ADH_SHORT"/>
    <property type="match status" value="1"/>
</dbReference>
<accession>A0AAE9Y3S4</accession>
<dbReference type="GO" id="GO:0016491">
    <property type="term" value="F:oxidoreductase activity"/>
    <property type="evidence" value="ECO:0007669"/>
    <property type="project" value="UniProtKB-KW"/>
</dbReference>
<evidence type="ECO:0000256" key="1">
    <source>
        <dbReference type="ARBA" id="ARBA00006484"/>
    </source>
</evidence>
<keyword evidence="4" id="KW-1185">Reference proteome</keyword>
<evidence type="ECO:0000313" key="4">
    <source>
        <dbReference type="Proteomes" id="UP001216390"/>
    </source>
</evidence>
<dbReference type="Gene3D" id="3.40.50.720">
    <property type="entry name" value="NAD(P)-binding Rossmann-like Domain"/>
    <property type="match status" value="1"/>
</dbReference>